<dbReference type="CDD" id="cd04370">
    <property type="entry name" value="BAH"/>
    <property type="match status" value="1"/>
</dbReference>
<proteinExistence type="inferred from homology"/>
<dbReference type="GO" id="GO:0003886">
    <property type="term" value="F:DNA (cytosine-5-)-methyltransferase activity"/>
    <property type="evidence" value="ECO:0007669"/>
    <property type="project" value="UniProtKB-UniRule"/>
</dbReference>
<evidence type="ECO:0000256" key="10">
    <source>
        <dbReference type="PROSITE-ProRule" id="PRU01016"/>
    </source>
</evidence>
<organism evidence="15 16">
    <name type="scientific">Hypsizygus marmoreus</name>
    <name type="common">White beech mushroom</name>
    <name type="synonym">Agaricus marmoreus</name>
    <dbReference type="NCBI Taxonomy" id="39966"/>
    <lineage>
        <taxon>Eukaryota</taxon>
        <taxon>Fungi</taxon>
        <taxon>Dikarya</taxon>
        <taxon>Basidiomycota</taxon>
        <taxon>Agaricomycotina</taxon>
        <taxon>Agaricomycetes</taxon>
        <taxon>Agaricomycetidae</taxon>
        <taxon>Agaricales</taxon>
        <taxon>Tricholomatineae</taxon>
        <taxon>Lyophyllaceae</taxon>
        <taxon>Hypsizygus</taxon>
    </lineage>
</organism>
<gene>
    <name evidence="15" type="primary">MET1A</name>
    <name evidence="15" type="ORF">Hypma_011798</name>
</gene>
<dbReference type="InterPro" id="IPR050390">
    <property type="entry name" value="C5-Methyltransferase"/>
</dbReference>
<dbReference type="GO" id="GO:0003682">
    <property type="term" value="F:chromatin binding"/>
    <property type="evidence" value="ECO:0007669"/>
    <property type="project" value="UniProtKB-UniRule"/>
</dbReference>
<dbReference type="PROSITE" id="PS51679">
    <property type="entry name" value="SAM_MT_C5"/>
    <property type="match status" value="1"/>
</dbReference>
<feature type="compositionally biased region" description="Pro residues" evidence="13">
    <location>
        <begin position="27"/>
        <end position="42"/>
    </location>
</feature>
<keyword evidence="5" id="KW-0677">Repeat</keyword>
<evidence type="ECO:0000256" key="6">
    <source>
        <dbReference type="ARBA" id="ARBA00023125"/>
    </source>
</evidence>
<protein>
    <recommendedName>
        <fullName evidence="8">DNA (cytosine-5)-methyltransferase</fullName>
        <ecNumber evidence="8">2.1.1.37</ecNumber>
    </recommendedName>
</protein>
<evidence type="ECO:0000256" key="1">
    <source>
        <dbReference type="ARBA" id="ARBA00004123"/>
    </source>
</evidence>
<dbReference type="InterPro" id="IPR029063">
    <property type="entry name" value="SAM-dependent_MTases_sf"/>
</dbReference>
<dbReference type="NCBIfam" id="TIGR00675">
    <property type="entry name" value="dcm"/>
    <property type="match status" value="1"/>
</dbReference>
<feature type="active site" evidence="9 10">
    <location>
        <position position="978"/>
    </location>
</feature>
<evidence type="ECO:0000256" key="3">
    <source>
        <dbReference type="ARBA" id="ARBA00022679"/>
    </source>
</evidence>
<feature type="domain" description="BAH" evidence="14">
    <location>
        <begin position="540"/>
        <end position="680"/>
    </location>
</feature>
<dbReference type="Gene3D" id="2.30.30.490">
    <property type="match status" value="2"/>
</dbReference>
<dbReference type="PROSITE" id="PS51038">
    <property type="entry name" value="BAH"/>
    <property type="match status" value="2"/>
</dbReference>
<dbReference type="InParanoid" id="A0A369JKJ7"/>
<dbReference type="InterPro" id="IPR001025">
    <property type="entry name" value="BAH_dom"/>
</dbReference>
<dbReference type="GO" id="GO:0006346">
    <property type="term" value="P:DNA methylation-dependent constitutive heterochromatin formation"/>
    <property type="evidence" value="ECO:0007669"/>
    <property type="project" value="InterPro"/>
</dbReference>
<reference evidence="15" key="1">
    <citation type="submission" date="2018-04" db="EMBL/GenBank/DDBJ databases">
        <title>Whole genome sequencing of Hypsizygus marmoreus.</title>
        <authorList>
            <person name="Choi I.-G."/>
            <person name="Min B."/>
            <person name="Kim J.-G."/>
            <person name="Kim S."/>
            <person name="Oh Y.-L."/>
            <person name="Kong W.-S."/>
            <person name="Park H."/>
            <person name="Jeong J."/>
            <person name="Song E.-S."/>
        </authorList>
    </citation>
    <scope>NUCLEOTIDE SEQUENCE [LARGE SCALE GENOMIC DNA]</scope>
    <source>
        <strain evidence="15">51987-8</strain>
    </source>
</reference>
<dbReference type="GO" id="GO:0044027">
    <property type="term" value="P:negative regulation of gene expression via chromosomal CpG island methylation"/>
    <property type="evidence" value="ECO:0007669"/>
    <property type="project" value="TreeGrafter"/>
</dbReference>
<keyword evidence="3 8" id="KW-0808">Transferase</keyword>
<keyword evidence="6 8" id="KW-0238">DNA-binding</keyword>
<feature type="compositionally biased region" description="Basic residues" evidence="13">
    <location>
        <begin position="436"/>
        <end position="449"/>
    </location>
</feature>
<evidence type="ECO:0000313" key="16">
    <source>
        <dbReference type="Proteomes" id="UP000076154"/>
    </source>
</evidence>
<dbReference type="SMART" id="SM00439">
    <property type="entry name" value="BAH"/>
    <property type="match status" value="1"/>
</dbReference>
<evidence type="ECO:0000256" key="11">
    <source>
        <dbReference type="RuleBase" id="RU000416"/>
    </source>
</evidence>
<keyword evidence="4 8" id="KW-0949">S-adenosyl-L-methionine</keyword>
<evidence type="ECO:0000256" key="4">
    <source>
        <dbReference type="ARBA" id="ARBA00022691"/>
    </source>
</evidence>
<evidence type="ECO:0000313" key="15">
    <source>
        <dbReference type="EMBL" id="RDB21087.1"/>
    </source>
</evidence>
<dbReference type="GO" id="GO:0003677">
    <property type="term" value="F:DNA binding"/>
    <property type="evidence" value="ECO:0007669"/>
    <property type="project" value="UniProtKB-KW"/>
</dbReference>
<feature type="compositionally biased region" description="Acidic residues" evidence="13">
    <location>
        <begin position="259"/>
        <end position="270"/>
    </location>
</feature>
<dbReference type="GO" id="GO:0005634">
    <property type="term" value="C:nucleus"/>
    <property type="evidence" value="ECO:0007669"/>
    <property type="project" value="UniProtKB-SubCell"/>
</dbReference>
<dbReference type="Gene3D" id="3.40.50.150">
    <property type="entry name" value="Vaccinia Virus protein VP39"/>
    <property type="match status" value="1"/>
</dbReference>
<feature type="region of interest" description="Disordered" evidence="13">
    <location>
        <begin position="1"/>
        <end position="84"/>
    </location>
</feature>
<sequence>MKAPKLIPVVEIITRPFKGKKRHSPSPTTPDPPTAPPSPNPTPKKRRKRNVDEHDTFGVPTSPTVSDFGAQPIEEDNGSRNLLPASPTISELALPNSSVIDLTIESSEYDTEQHVPLNRTRKCSATPVASGSNVKLAAVPYSLQGSPRNSQIGFSGSANPFFSALCTHISTEPFVYEIMDDELLEDDDLVIPGETNLETSTSSGTDDSDNDIPIRLLQDFTIYDVSNNTAIPIGELTGLKYTSKKYGASGLVKSWTDDNSLEDDEDEDEGDGARNLPSNIGERVKLATILEFDIHSYSEVTKTLDSKIYIRTKYAWYILDSPSPKYTSFFTPFWIQHRLLHLLVTAALEDMGIDRDDFLESLQFTETADEEVTMAYTFIGRELNQSDLESDDVTAYIVSTLPDLLIQNQIRIEDVPLITLYVDSSDLKAYFAKSSSRGRKSKPKPKKAPTRTSKILNKEKEVLKHRNVTVVTPIVSQIAKNLFKGSLEVAGVSNFEDMDENVAAQIDNVQAHHADPKNMIWGDGEPEGGMYYASVIMDGVTYCVGDDVMVNPGDDEDMIRARNAKSDAAQSPNSYANRVWFCRICYFFEKVEKGKKVKMFHGQWYTHGSKTILQETAHSKALYLTNKCEDNPTASIFKKCKITMLGSEEVEPPDDEQPDSNDFHCSLVYDEANVEFVDLPTGDEITELFAYLSLHKPCIACGFREREEHLEQILKIPNGFTQYGVRYHCLDFVYIRPRENSGLLEVAQIMKVRGVPEQPEITVRSFGRYDDFVLDQKSRKVDGASELISDERRLFRKQDIKNIVDTDQIDGVCYVRQLTDAEEIDLWVKPDNHFYVNQDEDKDGDLIDMDDDTLPSCTPCYNQRLKKLRRDQELVNANDPIVSLELFSGAGGLGAGMEMSGYVEARYAIEFSPSAAATYQANNPECTVYCQDTSLMLKHAIETDAGKKPKPLMSNDGKVLLSMPKKGEVDMVCGGPPCQSFSKMNHNPRPDDVRSTLPGNMLSYVEHYNPRYFLLENVLGLFEHRLMSTSAKAGRALEGGIKGGMVKFIMRSLISLGYQVRFRILQAGQYGAPQSRRRVIFWGAKRGITLPSHPVPMYAYPKGMNRSKLPTGGHLLPVSRSRIPGDPHQCAPLRPITINDAISDLLPFEWINPHKIIPAKPHDKREAKRRLNDLGIPQFDAVLEKSQTTLPGFPDGAAYAKEPRNRYQRWLRSQMDEDMEVEGHYTRRFGSKLVEATVSVPLVPGADHKGDAFHRLALLDIDCNTDLPPVLRPNHAKPGQKQEKKSFYGRMNGDSQFKCAMTTVAPNIKDTWPVHPTQKRIVSVRECARAQGFPDHYVFKSEDNTPMKLVENQIRQIGNAVPVPLALALAKSLGEVLLKEWEKKEREGSPTV</sequence>
<dbReference type="Pfam" id="PF12047">
    <property type="entry name" value="DNMT1-RFD"/>
    <property type="match status" value="1"/>
</dbReference>
<dbReference type="Pfam" id="PF00145">
    <property type="entry name" value="DNA_methylase"/>
    <property type="match status" value="1"/>
</dbReference>
<dbReference type="InterPro" id="IPR001525">
    <property type="entry name" value="C5_MeTfrase"/>
</dbReference>
<evidence type="ECO:0000256" key="12">
    <source>
        <dbReference type="RuleBase" id="RU000417"/>
    </source>
</evidence>
<comment type="caution">
    <text evidence="15">The sequence shown here is derived from an EMBL/GenBank/DDBJ whole genome shotgun (WGS) entry which is preliminary data.</text>
</comment>
<dbReference type="Proteomes" id="UP000076154">
    <property type="component" value="Unassembled WGS sequence"/>
</dbReference>
<dbReference type="Pfam" id="PF01426">
    <property type="entry name" value="BAH"/>
    <property type="match status" value="1"/>
</dbReference>
<dbReference type="PRINTS" id="PR00105">
    <property type="entry name" value="C5METTRFRASE"/>
</dbReference>
<feature type="region of interest" description="Disordered" evidence="13">
    <location>
        <begin position="257"/>
        <end position="277"/>
    </location>
</feature>
<evidence type="ECO:0000256" key="13">
    <source>
        <dbReference type="SAM" id="MobiDB-lite"/>
    </source>
</evidence>
<dbReference type="EC" id="2.1.1.37" evidence="8"/>
<evidence type="ECO:0000256" key="2">
    <source>
        <dbReference type="ARBA" id="ARBA00022603"/>
    </source>
</evidence>
<dbReference type="PROSITE" id="PS00095">
    <property type="entry name" value="C5_MTASE_2"/>
    <property type="match status" value="1"/>
</dbReference>
<evidence type="ECO:0000256" key="8">
    <source>
        <dbReference type="PIRNR" id="PIRNR037404"/>
    </source>
</evidence>
<dbReference type="InterPro" id="IPR022702">
    <property type="entry name" value="Cytosine_MeTrfase1_RFD"/>
</dbReference>
<feature type="region of interest" description="Disordered" evidence="13">
    <location>
        <begin position="433"/>
        <end position="454"/>
    </location>
</feature>
<dbReference type="InterPro" id="IPR031303">
    <property type="entry name" value="C5_meth_CS"/>
</dbReference>
<evidence type="ECO:0000256" key="9">
    <source>
        <dbReference type="PIRSR" id="PIRSR037404-1"/>
    </source>
</evidence>
<dbReference type="SUPFAM" id="SSF53335">
    <property type="entry name" value="S-adenosyl-L-methionine-dependent methyltransferases"/>
    <property type="match status" value="1"/>
</dbReference>
<comment type="subcellular location">
    <subcellularLocation>
        <location evidence="1 8">Nucleus</location>
    </subcellularLocation>
</comment>
<comment type="similarity">
    <text evidence="8 10 11">Belongs to the class I-like SAM-binding methyltransferase superfamily. C5-methyltransferase family.</text>
</comment>
<dbReference type="InterPro" id="IPR043151">
    <property type="entry name" value="BAH_sf"/>
</dbReference>
<keyword evidence="7 8" id="KW-0539">Nucleus</keyword>
<name>A0A369JKJ7_HYPMA</name>
<dbReference type="PANTHER" id="PTHR10629">
    <property type="entry name" value="CYTOSINE-SPECIFIC METHYLTRANSFERASE"/>
    <property type="match status" value="1"/>
</dbReference>
<dbReference type="InterPro" id="IPR018117">
    <property type="entry name" value="C5_DNA_meth_AS"/>
</dbReference>
<accession>A0A369JKJ7</accession>
<dbReference type="GO" id="GO:0032259">
    <property type="term" value="P:methylation"/>
    <property type="evidence" value="ECO:0007669"/>
    <property type="project" value="UniProtKB-KW"/>
</dbReference>
<dbReference type="Gene3D" id="3.90.120.10">
    <property type="entry name" value="DNA Methylase, subunit A, domain 2"/>
    <property type="match status" value="2"/>
</dbReference>
<dbReference type="PANTHER" id="PTHR10629:SF52">
    <property type="entry name" value="DNA (CYTOSINE-5)-METHYLTRANSFERASE 1"/>
    <property type="match status" value="1"/>
</dbReference>
<evidence type="ECO:0000259" key="14">
    <source>
        <dbReference type="PROSITE" id="PS51038"/>
    </source>
</evidence>
<dbReference type="STRING" id="39966.A0A369JKJ7"/>
<dbReference type="PIRSF" id="PIRSF037404">
    <property type="entry name" value="DNMT1"/>
    <property type="match status" value="1"/>
</dbReference>
<dbReference type="EMBL" id="LUEZ02000055">
    <property type="protein sequence ID" value="RDB21087.1"/>
    <property type="molecule type" value="Genomic_DNA"/>
</dbReference>
<evidence type="ECO:0000256" key="7">
    <source>
        <dbReference type="ARBA" id="ARBA00023242"/>
    </source>
</evidence>
<feature type="domain" description="BAH" evidence="14">
    <location>
        <begin position="725"/>
        <end position="851"/>
    </location>
</feature>
<comment type="catalytic activity">
    <reaction evidence="8 12">
        <text>a 2'-deoxycytidine in DNA + S-adenosyl-L-methionine = a 5-methyl-2'-deoxycytidine in DNA + S-adenosyl-L-homocysteine + H(+)</text>
        <dbReference type="Rhea" id="RHEA:13681"/>
        <dbReference type="Rhea" id="RHEA-COMP:11369"/>
        <dbReference type="Rhea" id="RHEA-COMP:11370"/>
        <dbReference type="ChEBI" id="CHEBI:15378"/>
        <dbReference type="ChEBI" id="CHEBI:57856"/>
        <dbReference type="ChEBI" id="CHEBI:59789"/>
        <dbReference type="ChEBI" id="CHEBI:85452"/>
        <dbReference type="ChEBI" id="CHEBI:85454"/>
        <dbReference type="EC" id="2.1.1.37"/>
    </reaction>
</comment>
<evidence type="ECO:0000256" key="5">
    <source>
        <dbReference type="ARBA" id="ARBA00022737"/>
    </source>
</evidence>
<dbReference type="OrthoDB" id="5376140at2759"/>
<keyword evidence="16" id="KW-1185">Reference proteome</keyword>
<keyword evidence="2 8" id="KW-0489">Methyltransferase</keyword>
<dbReference type="PROSITE" id="PS00094">
    <property type="entry name" value="C5_MTASE_1"/>
    <property type="match status" value="1"/>
</dbReference>